<dbReference type="OrthoDB" id="9773456at2"/>
<evidence type="ECO:0000256" key="6">
    <source>
        <dbReference type="ARBA" id="ARBA00022982"/>
    </source>
</evidence>
<protein>
    <submittedName>
        <fullName evidence="12">Cytochrome c4</fullName>
    </submittedName>
</protein>
<feature type="signal peptide" evidence="10">
    <location>
        <begin position="1"/>
        <end position="22"/>
    </location>
</feature>
<organism evidence="12 13">
    <name type="scientific">Acidovorax kalamii</name>
    <dbReference type="NCBI Taxonomy" id="2004485"/>
    <lineage>
        <taxon>Bacteria</taxon>
        <taxon>Pseudomonadati</taxon>
        <taxon>Pseudomonadota</taxon>
        <taxon>Betaproteobacteria</taxon>
        <taxon>Burkholderiales</taxon>
        <taxon>Comamonadaceae</taxon>
        <taxon>Acidovorax</taxon>
    </lineage>
</organism>
<feature type="binding site" description="axial binding residue" evidence="9">
    <location>
        <position position="146"/>
    </location>
    <ligand>
        <name>heme c</name>
        <dbReference type="ChEBI" id="CHEBI:61717"/>
        <label>2</label>
    </ligand>
    <ligandPart>
        <name>Fe</name>
        <dbReference type="ChEBI" id="CHEBI:18248"/>
    </ligandPart>
</feature>
<comment type="caution">
    <text evidence="12">The sequence shown here is derived from an EMBL/GenBank/DDBJ whole genome shotgun (WGS) entry which is preliminary data.</text>
</comment>
<dbReference type="Pfam" id="PF00034">
    <property type="entry name" value="Cytochrom_C"/>
    <property type="match status" value="2"/>
</dbReference>
<feature type="binding site" description="covalent" evidence="8">
    <location>
        <position position="45"/>
    </location>
    <ligand>
        <name>heme c</name>
        <dbReference type="ChEBI" id="CHEBI:61717"/>
        <label>1</label>
    </ligand>
</feature>
<dbReference type="InterPro" id="IPR024167">
    <property type="entry name" value="Cytochrome_c4-like"/>
</dbReference>
<evidence type="ECO:0000256" key="2">
    <source>
        <dbReference type="ARBA" id="ARBA00022448"/>
    </source>
</evidence>
<evidence type="ECO:0000256" key="4">
    <source>
        <dbReference type="ARBA" id="ARBA00022723"/>
    </source>
</evidence>
<dbReference type="AlphaFoldDB" id="A0A235EPH3"/>
<keyword evidence="3 8" id="KW-0349">Heme</keyword>
<feature type="binding site" description="covalent" evidence="8">
    <location>
        <position position="48"/>
    </location>
    <ligand>
        <name>heme c</name>
        <dbReference type="ChEBI" id="CHEBI:61717"/>
        <label>1</label>
    </ligand>
</feature>
<evidence type="ECO:0000256" key="1">
    <source>
        <dbReference type="ARBA" id="ARBA00004418"/>
    </source>
</evidence>
<evidence type="ECO:0000313" key="12">
    <source>
        <dbReference type="EMBL" id="OYD50914.1"/>
    </source>
</evidence>
<evidence type="ECO:0000256" key="9">
    <source>
        <dbReference type="PIRSR" id="PIRSR000005-2"/>
    </source>
</evidence>
<dbReference type="PROSITE" id="PS51007">
    <property type="entry name" value="CYTC"/>
    <property type="match status" value="2"/>
</dbReference>
<comment type="PTM">
    <text evidence="8">Binds 2 heme c groups covalently per subunit.</text>
</comment>
<dbReference type="RefSeq" id="WP_094286456.1">
    <property type="nucleotide sequence ID" value="NZ_JAMXHW010000010.1"/>
</dbReference>
<reference evidence="12 13" key="1">
    <citation type="submission" date="2017-07" db="EMBL/GenBank/DDBJ databases">
        <title>Acidovorax KNDSW TSA 6 genome sequence and assembly.</title>
        <authorList>
            <person name="Mayilraj S."/>
        </authorList>
    </citation>
    <scope>NUCLEOTIDE SEQUENCE [LARGE SCALE GENOMIC DNA]</scope>
    <source>
        <strain evidence="12 13">KNDSW-TSA6</strain>
    </source>
</reference>
<dbReference type="PANTHER" id="PTHR33751:SF9">
    <property type="entry name" value="CYTOCHROME C4"/>
    <property type="match status" value="1"/>
</dbReference>
<dbReference type="GO" id="GO:0005506">
    <property type="term" value="F:iron ion binding"/>
    <property type="evidence" value="ECO:0007669"/>
    <property type="project" value="InterPro"/>
</dbReference>
<comment type="subcellular location">
    <subcellularLocation>
        <location evidence="1">Periplasm</location>
    </subcellularLocation>
</comment>
<dbReference type="InterPro" id="IPR050597">
    <property type="entry name" value="Cytochrome_c_Oxidase_Subunit"/>
</dbReference>
<gene>
    <name evidence="12" type="ORF">CBY09_03440</name>
</gene>
<dbReference type="PIRSF" id="PIRSF000005">
    <property type="entry name" value="Cytochrome_c4"/>
    <property type="match status" value="1"/>
</dbReference>
<evidence type="ECO:0000256" key="10">
    <source>
        <dbReference type="SAM" id="SignalP"/>
    </source>
</evidence>
<feature type="binding site" description="axial binding residue" evidence="9">
    <location>
        <position position="49"/>
    </location>
    <ligand>
        <name>heme c</name>
        <dbReference type="ChEBI" id="CHEBI:61717"/>
        <label>1</label>
    </ligand>
    <ligandPart>
        <name>Fe</name>
        <dbReference type="ChEBI" id="CHEBI:18248"/>
    </ligandPart>
</feature>
<proteinExistence type="predicted"/>
<feature type="binding site" description="axial binding residue" evidence="9">
    <location>
        <position position="186"/>
    </location>
    <ligand>
        <name>heme c</name>
        <dbReference type="ChEBI" id="CHEBI:61717"/>
        <label>2</label>
    </ligand>
    <ligandPart>
        <name>Fe</name>
        <dbReference type="ChEBI" id="CHEBI:18248"/>
    </ligandPart>
</feature>
<dbReference type="GO" id="GO:0020037">
    <property type="term" value="F:heme binding"/>
    <property type="evidence" value="ECO:0007669"/>
    <property type="project" value="InterPro"/>
</dbReference>
<dbReference type="InterPro" id="IPR009056">
    <property type="entry name" value="Cyt_c-like_dom"/>
</dbReference>
<dbReference type="Gene3D" id="1.10.760.10">
    <property type="entry name" value="Cytochrome c-like domain"/>
    <property type="match status" value="2"/>
</dbReference>
<dbReference type="SUPFAM" id="SSF46626">
    <property type="entry name" value="Cytochrome c"/>
    <property type="match status" value="2"/>
</dbReference>
<dbReference type="PANTHER" id="PTHR33751">
    <property type="entry name" value="CBB3-TYPE CYTOCHROME C OXIDASE SUBUNIT FIXP"/>
    <property type="match status" value="1"/>
</dbReference>
<sequence>MKLLASLLTAAALAAPVFSAYAAGDAPKVAKPDLVKGEASFTAVCAACHNADGNSAIAANPKLSQQHPEYLVKQLQEFKSGKRNNAVMKGFAAALSDDDMRNISYWLASKPAKAGFAKDKDLVALGERIYRGGIADRNIAACAGCHSPNGAGIPAQYPRLAGQHADYTVSQLNMFRDGSRNNSLQMTQVAAKLNDKEIKAVSDYIAGLR</sequence>
<feature type="binding site" description="covalent" evidence="8">
    <location>
        <position position="142"/>
    </location>
    <ligand>
        <name>heme c</name>
        <dbReference type="ChEBI" id="CHEBI:61717"/>
        <label>2</label>
    </ligand>
</feature>
<feature type="chain" id="PRO_5012466658" evidence="10">
    <location>
        <begin position="23"/>
        <end position="209"/>
    </location>
</feature>
<accession>A0A235EPH3</accession>
<dbReference type="InterPro" id="IPR036909">
    <property type="entry name" value="Cyt_c-like_dom_sf"/>
</dbReference>
<feature type="binding site" description="axial binding residue" evidence="9">
    <location>
        <position position="88"/>
    </location>
    <ligand>
        <name>heme c</name>
        <dbReference type="ChEBI" id="CHEBI:61717"/>
        <label>1</label>
    </ligand>
    <ligandPart>
        <name>Fe</name>
        <dbReference type="ChEBI" id="CHEBI:18248"/>
    </ligandPart>
</feature>
<keyword evidence="4 9" id="KW-0479">Metal-binding</keyword>
<keyword evidence="6" id="KW-0249">Electron transport</keyword>
<dbReference type="Proteomes" id="UP000215441">
    <property type="component" value="Unassembled WGS sequence"/>
</dbReference>
<keyword evidence="2" id="KW-0813">Transport</keyword>
<evidence type="ECO:0000259" key="11">
    <source>
        <dbReference type="PROSITE" id="PS51007"/>
    </source>
</evidence>
<dbReference type="GO" id="GO:0042597">
    <property type="term" value="C:periplasmic space"/>
    <property type="evidence" value="ECO:0007669"/>
    <property type="project" value="UniProtKB-SubCell"/>
</dbReference>
<name>A0A235EPH3_9BURK</name>
<keyword evidence="5" id="KW-0574">Periplasm</keyword>
<evidence type="ECO:0000256" key="5">
    <source>
        <dbReference type="ARBA" id="ARBA00022764"/>
    </source>
</evidence>
<dbReference type="EMBL" id="NOIG01000004">
    <property type="protein sequence ID" value="OYD50914.1"/>
    <property type="molecule type" value="Genomic_DNA"/>
</dbReference>
<evidence type="ECO:0000256" key="3">
    <source>
        <dbReference type="ARBA" id="ARBA00022617"/>
    </source>
</evidence>
<keyword evidence="13" id="KW-1185">Reference proteome</keyword>
<feature type="binding site" description="covalent" evidence="8">
    <location>
        <position position="145"/>
    </location>
    <ligand>
        <name>heme c</name>
        <dbReference type="ChEBI" id="CHEBI:61717"/>
        <label>2</label>
    </ligand>
</feature>
<keyword evidence="7 9" id="KW-0408">Iron</keyword>
<feature type="domain" description="Cytochrome c" evidence="11">
    <location>
        <begin position="121"/>
        <end position="209"/>
    </location>
</feature>
<dbReference type="GO" id="GO:0009055">
    <property type="term" value="F:electron transfer activity"/>
    <property type="evidence" value="ECO:0007669"/>
    <property type="project" value="InterPro"/>
</dbReference>
<evidence type="ECO:0000256" key="7">
    <source>
        <dbReference type="ARBA" id="ARBA00023004"/>
    </source>
</evidence>
<evidence type="ECO:0000313" key="13">
    <source>
        <dbReference type="Proteomes" id="UP000215441"/>
    </source>
</evidence>
<keyword evidence="10" id="KW-0732">Signal</keyword>
<feature type="domain" description="Cytochrome c" evidence="11">
    <location>
        <begin position="32"/>
        <end position="111"/>
    </location>
</feature>
<evidence type="ECO:0000256" key="8">
    <source>
        <dbReference type="PIRSR" id="PIRSR000005-1"/>
    </source>
</evidence>